<accession>D7THT4</accession>
<gene>
    <name evidence="1" type="ordered locus">VIT_08s0007g08880</name>
</gene>
<dbReference type="HOGENOM" id="CLU_2872239_0_0_1"/>
<dbReference type="InParanoid" id="D7THT4"/>
<dbReference type="STRING" id="29760.D7THT4"/>
<dbReference type="EMBL" id="FN595991">
    <property type="protein sequence ID" value="CBI29810.3"/>
    <property type="molecule type" value="Genomic_DNA"/>
</dbReference>
<proteinExistence type="predicted"/>
<organism evidence="1 2">
    <name type="scientific">Vitis vinifera</name>
    <name type="common">Grape</name>
    <dbReference type="NCBI Taxonomy" id="29760"/>
    <lineage>
        <taxon>Eukaryota</taxon>
        <taxon>Viridiplantae</taxon>
        <taxon>Streptophyta</taxon>
        <taxon>Embryophyta</taxon>
        <taxon>Tracheophyta</taxon>
        <taxon>Spermatophyta</taxon>
        <taxon>Magnoliopsida</taxon>
        <taxon>eudicotyledons</taxon>
        <taxon>Gunneridae</taxon>
        <taxon>Pentapetalae</taxon>
        <taxon>rosids</taxon>
        <taxon>Vitales</taxon>
        <taxon>Vitaceae</taxon>
        <taxon>Viteae</taxon>
        <taxon>Vitis</taxon>
    </lineage>
</organism>
<dbReference type="AlphaFoldDB" id="D7THT4"/>
<dbReference type="Proteomes" id="UP000009183">
    <property type="component" value="Chromosome 8"/>
</dbReference>
<dbReference type="PaxDb" id="29760-VIT_08s0007g08880.t01"/>
<evidence type="ECO:0000313" key="2">
    <source>
        <dbReference type="Proteomes" id="UP000009183"/>
    </source>
</evidence>
<protein>
    <submittedName>
        <fullName evidence="1">Uncharacterized protein</fullName>
    </submittedName>
</protein>
<sequence length="64" mass="7239">MIHGESKDKISIIELVNNVHITKVKLVFDVYLPNSKFRKSFSGDPSIPYFINGPPPLKAQIEDL</sequence>
<evidence type="ECO:0000313" key="1">
    <source>
        <dbReference type="EMBL" id="CBI29810.3"/>
    </source>
</evidence>
<name>D7THT4_VITVI</name>
<keyword evidence="2" id="KW-1185">Reference proteome</keyword>
<reference evidence="2" key="1">
    <citation type="journal article" date="2007" name="Nature">
        <title>The grapevine genome sequence suggests ancestral hexaploidization in major angiosperm phyla.</title>
        <authorList>
            <consortium name="The French-Italian Public Consortium for Grapevine Genome Characterization."/>
            <person name="Jaillon O."/>
            <person name="Aury J.-M."/>
            <person name="Noel B."/>
            <person name="Policriti A."/>
            <person name="Clepet C."/>
            <person name="Casagrande A."/>
            <person name="Choisne N."/>
            <person name="Aubourg S."/>
            <person name="Vitulo N."/>
            <person name="Jubin C."/>
            <person name="Vezzi A."/>
            <person name="Legeai F."/>
            <person name="Hugueney P."/>
            <person name="Dasilva C."/>
            <person name="Horner D."/>
            <person name="Mica E."/>
            <person name="Jublot D."/>
            <person name="Poulain J."/>
            <person name="Bruyere C."/>
            <person name="Billault A."/>
            <person name="Segurens B."/>
            <person name="Gouyvenoux M."/>
            <person name="Ugarte E."/>
            <person name="Cattonaro F."/>
            <person name="Anthouard V."/>
            <person name="Vico V."/>
            <person name="Del Fabbro C."/>
            <person name="Alaux M."/>
            <person name="Di Gaspero G."/>
            <person name="Dumas V."/>
            <person name="Felice N."/>
            <person name="Paillard S."/>
            <person name="Juman I."/>
            <person name="Moroldo M."/>
            <person name="Scalabrin S."/>
            <person name="Canaguier A."/>
            <person name="Le Clainche I."/>
            <person name="Malacrida G."/>
            <person name="Durand E."/>
            <person name="Pesole G."/>
            <person name="Laucou V."/>
            <person name="Chatelet P."/>
            <person name="Merdinoglu D."/>
            <person name="Delledonne M."/>
            <person name="Pezzotti M."/>
            <person name="Lecharny A."/>
            <person name="Scarpelli C."/>
            <person name="Artiguenave F."/>
            <person name="Pe M.E."/>
            <person name="Valle G."/>
            <person name="Morgante M."/>
            <person name="Caboche M."/>
            <person name="Adam-Blondon A.-F."/>
            <person name="Weissenbach J."/>
            <person name="Quetier F."/>
            <person name="Wincker P."/>
        </authorList>
    </citation>
    <scope>NUCLEOTIDE SEQUENCE [LARGE SCALE GENOMIC DNA]</scope>
    <source>
        <strain evidence="2">cv. Pinot noir / PN40024</strain>
    </source>
</reference>